<dbReference type="AlphaFoldDB" id="A0A9N8M6P7"/>
<feature type="non-terminal residue" evidence="3">
    <location>
        <position position="464"/>
    </location>
</feature>
<dbReference type="GO" id="GO:0000462">
    <property type="term" value="P:maturation of SSU-rRNA from tricistronic rRNA transcript (SSU-rRNA, 5.8S rRNA, LSU-rRNA)"/>
    <property type="evidence" value="ECO:0007669"/>
    <property type="project" value="TreeGrafter"/>
</dbReference>
<evidence type="ECO:0000259" key="2">
    <source>
        <dbReference type="Pfam" id="PF22916"/>
    </source>
</evidence>
<dbReference type="Pfam" id="PF22916">
    <property type="entry name" value="UTP25_NTPase-like"/>
    <property type="match status" value="2"/>
</dbReference>
<feature type="compositionally biased region" description="Low complexity" evidence="1">
    <location>
        <begin position="150"/>
        <end position="167"/>
    </location>
</feature>
<dbReference type="GO" id="GO:0019843">
    <property type="term" value="F:rRNA binding"/>
    <property type="evidence" value="ECO:0007669"/>
    <property type="project" value="TreeGrafter"/>
</dbReference>
<feature type="compositionally biased region" description="Acidic residues" evidence="1">
    <location>
        <begin position="168"/>
        <end position="181"/>
    </location>
</feature>
<dbReference type="InterPro" id="IPR010678">
    <property type="entry name" value="UTP25"/>
</dbReference>
<evidence type="ECO:0000313" key="3">
    <source>
        <dbReference type="EMBL" id="CAD6960919.1"/>
    </source>
</evidence>
<name>A0A9N8M6P7_9BASI</name>
<dbReference type="InterPro" id="IPR053940">
    <property type="entry name" value="UTP25_NTPase-like"/>
</dbReference>
<comment type="caution">
    <text evidence="3">The sequence shown here is derived from an EMBL/GenBank/DDBJ whole genome shotgun (WGS) entry which is preliminary data.</text>
</comment>
<dbReference type="Proteomes" id="UP000836404">
    <property type="component" value="Unassembled WGS sequence"/>
</dbReference>
<dbReference type="PANTHER" id="PTHR12933">
    <property type="entry name" value="ORF PROTEIN-RELATED"/>
    <property type="match status" value="1"/>
</dbReference>
<dbReference type="GO" id="GO:0032040">
    <property type="term" value="C:small-subunit processome"/>
    <property type="evidence" value="ECO:0007669"/>
    <property type="project" value="TreeGrafter"/>
</dbReference>
<accession>A0A9N8M6P7</accession>
<evidence type="ECO:0000256" key="1">
    <source>
        <dbReference type="SAM" id="MobiDB-lite"/>
    </source>
</evidence>
<dbReference type="PANTHER" id="PTHR12933:SF0">
    <property type="entry name" value="U3 SMALL NUCLEOLAR RNA-ASSOCIATED PROTEIN 25 HOMOLOG"/>
    <property type="match status" value="1"/>
</dbReference>
<keyword evidence="4" id="KW-1185">Reference proteome</keyword>
<evidence type="ECO:0000313" key="4">
    <source>
        <dbReference type="Proteomes" id="UP000836404"/>
    </source>
</evidence>
<gene>
    <name evidence="3" type="ORF">JKILLFL_G3280</name>
</gene>
<proteinExistence type="predicted"/>
<feature type="domain" description="UTP25 NTP hydrolase-like" evidence="2">
    <location>
        <begin position="106"/>
        <end position="274"/>
    </location>
</feature>
<reference evidence="3 4" key="1">
    <citation type="submission" date="2020-10" db="EMBL/GenBank/DDBJ databases">
        <authorList>
            <person name="Sedaghatjoo S."/>
        </authorList>
    </citation>
    <scope>NUCLEOTIDE SEQUENCE [LARGE SCALE GENOMIC DNA]</scope>
    <source>
        <strain evidence="3 4">LLFL</strain>
    </source>
</reference>
<dbReference type="GO" id="GO:0034511">
    <property type="term" value="F:U3 snoRNA binding"/>
    <property type="evidence" value="ECO:0007669"/>
    <property type="project" value="InterPro"/>
</dbReference>
<protein>
    <recommendedName>
        <fullName evidence="2">UTP25 NTP hydrolase-like domain-containing protein</fullName>
    </recommendedName>
</protein>
<sequence>MNVGTPPDPFHLHFASLGQHGKAASALAAQAASSSSPSALPAYTLTTHTYDAIGPILQYDTPHTLPSTQDRLQETVRNAYHAHLQARHCRPPSPLQRSTLNLIQSYVDLLHPYLALSQRDQVRETVAAHLLSHVQNTRRVILRNNERPAKAAASDGGKSAKGKGASADDMDLDVQDDEGEGGEAKTNDDLDELVRDQGFTRPKILVLLSLRNSALSAKRFLRDFTLPEGTLDRLAQPDASARFPADHVATFQGNIDDSFVLGFKVTRKEWRAYARSDSDFLSSIEIVVADQLDVMQMQNWEHVKFVFSQLNHIPRKVHASTNFARVRQWSLDGAAPYLRQTILLSSLDTPEVRALFAPLRNVAVRRRVLAADDGKKGLKGGKKEEGAAGMVADGVRQVFVKFDCANVQAEADVRLAHFTTKVCTSLSLSLSYSARTPSYFNFVLLVDHLQELEEKDELRFTSIS</sequence>
<dbReference type="EMBL" id="CAJHJF010007073">
    <property type="protein sequence ID" value="CAD6960919.1"/>
    <property type="molecule type" value="Genomic_DNA"/>
</dbReference>
<organism evidence="3 4">
    <name type="scientific">Tilletia laevis</name>
    <dbReference type="NCBI Taxonomy" id="157183"/>
    <lineage>
        <taxon>Eukaryota</taxon>
        <taxon>Fungi</taxon>
        <taxon>Dikarya</taxon>
        <taxon>Basidiomycota</taxon>
        <taxon>Ustilaginomycotina</taxon>
        <taxon>Exobasidiomycetes</taxon>
        <taxon>Tilletiales</taxon>
        <taxon>Tilletiaceae</taxon>
        <taxon>Tilletia</taxon>
    </lineage>
</organism>
<feature type="domain" description="UTP25 NTP hydrolase-like" evidence="2">
    <location>
        <begin position="276"/>
        <end position="357"/>
    </location>
</feature>
<feature type="region of interest" description="Disordered" evidence="1">
    <location>
        <begin position="143"/>
        <end position="188"/>
    </location>
</feature>